<sequence>MLKTTQNIVLLLCLWLTAGLATQLLAGTIRVGKMRAIKSIRTGIGIAKSGDTVLVDKGLYREGNIIIDKPIHLTGMQRPVLDGQNKYEIISIKSDHVTVDGFVVKASGQSSMQDIAGIRIYNKRDVTIKNNILEDNFFGIYLQQAHNCLITGNKLRAHGKAEHLIGNGIHSWKSDSLTIKGNRIEGHRDGIYLEFTTNTQVRQNTSHGNLRYGLHFMFAHHNTYTHNTFSSNGAGVAVMYTHHVHMKNNIFKDNWGDSAYGILLKEISDSDIENNRFEANTSAIFMEGASRVRIKNNIFNANGWALKIQASCMENQIEKNNFLGNTFDVATNSSLVLNTFDSNYWDKYEGYDLDKNGIGDIPYRPVSLYSMIVERFPPAMILFRSFMVTLLDRTEKMIPGMTPEQLKDSTPAMKPVQL</sequence>
<dbReference type="PANTHER" id="PTHR22990">
    <property type="entry name" value="F-BOX ONLY PROTEIN"/>
    <property type="match status" value="1"/>
</dbReference>
<dbReference type="PANTHER" id="PTHR22990:SF15">
    <property type="entry name" value="F-BOX ONLY PROTEIN 10"/>
    <property type="match status" value="1"/>
</dbReference>
<dbReference type="AlphaFoldDB" id="A0A3D8YI66"/>
<comment type="pathway">
    <text evidence="1">Protein modification; protein ubiquitination.</text>
</comment>
<dbReference type="OrthoDB" id="9767990at2"/>
<dbReference type="InterPro" id="IPR006633">
    <property type="entry name" value="Carb-bd_sugar_hydrolysis-dom"/>
</dbReference>
<dbReference type="NCBIfam" id="TIGR04247">
    <property type="entry name" value="NosD_copper_fam"/>
    <property type="match status" value="1"/>
</dbReference>
<keyword evidence="2" id="KW-0677">Repeat</keyword>
<name>A0A3D8YI66_9BACT</name>
<gene>
    <name evidence="5" type="ORF">DSL64_05540</name>
</gene>
<dbReference type="InterPro" id="IPR022441">
    <property type="entry name" value="Para_beta_helix_rpt-2"/>
</dbReference>
<dbReference type="InterPro" id="IPR012334">
    <property type="entry name" value="Pectin_lyas_fold"/>
</dbReference>
<accession>A0A3D8YI66</accession>
<evidence type="ECO:0000259" key="4">
    <source>
        <dbReference type="SMART" id="SM00722"/>
    </source>
</evidence>
<evidence type="ECO:0000313" key="5">
    <source>
        <dbReference type="EMBL" id="REA63081.1"/>
    </source>
</evidence>
<evidence type="ECO:0000313" key="6">
    <source>
        <dbReference type="Proteomes" id="UP000256373"/>
    </source>
</evidence>
<keyword evidence="6" id="KW-1185">Reference proteome</keyword>
<proteinExistence type="predicted"/>
<dbReference type="InterPro" id="IPR007742">
    <property type="entry name" value="NosD_dom"/>
</dbReference>
<organism evidence="5 6">
    <name type="scientific">Dyadobacter luteus</name>
    <dbReference type="NCBI Taxonomy" id="2259619"/>
    <lineage>
        <taxon>Bacteria</taxon>
        <taxon>Pseudomonadati</taxon>
        <taxon>Bacteroidota</taxon>
        <taxon>Cytophagia</taxon>
        <taxon>Cytophagales</taxon>
        <taxon>Spirosomataceae</taxon>
        <taxon>Dyadobacter</taxon>
    </lineage>
</organism>
<dbReference type="EMBL" id="QNUL01000003">
    <property type="protein sequence ID" value="REA63081.1"/>
    <property type="molecule type" value="Genomic_DNA"/>
</dbReference>
<dbReference type="Proteomes" id="UP000256373">
    <property type="component" value="Unassembled WGS sequence"/>
</dbReference>
<dbReference type="InterPro" id="IPR006626">
    <property type="entry name" value="PbH1"/>
</dbReference>
<dbReference type="SMART" id="SM00710">
    <property type="entry name" value="PbH1"/>
    <property type="match status" value="9"/>
</dbReference>
<keyword evidence="3" id="KW-0833">Ubl conjugation pathway</keyword>
<dbReference type="NCBIfam" id="TIGR03804">
    <property type="entry name" value="para_beta_helix"/>
    <property type="match status" value="3"/>
</dbReference>
<dbReference type="Gene3D" id="2.160.20.10">
    <property type="entry name" value="Single-stranded right-handed beta-helix, Pectin lyase-like"/>
    <property type="match status" value="2"/>
</dbReference>
<dbReference type="InterPro" id="IPR051550">
    <property type="entry name" value="SCF-Subunits/Alg-Epimerases"/>
</dbReference>
<dbReference type="RefSeq" id="WP_115829670.1">
    <property type="nucleotide sequence ID" value="NZ_QNUL01000003.1"/>
</dbReference>
<protein>
    <submittedName>
        <fullName evidence="5">Nitrous oxide reductase family maturation protein NosD</fullName>
    </submittedName>
</protein>
<reference evidence="5 6" key="1">
    <citation type="submission" date="2018-07" db="EMBL/GenBank/DDBJ databases">
        <title>Dyadobacter roseus sp. nov., isolated from rose rhizosphere soil.</title>
        <authorList>
            <person name="Chen L."/>
        </authorList>
    </citation>
    <scope>NUCLEOTIDE SEQUENCE [LARGE SCALE GENOMIC DNA]</scope>
    <source>
        <strain evidence="5 6">RS19</strain>
    </source>
</reference>
<dbReference type="InterPro" id="IPR011050">
    <property type="entry name" value="Pectin_lyase_fold/virulence"/>
</dbReference>
<evidence type="ECO:0000256" key="1">
    <source>
        <dbReference type="ARBA" id="ARBA00004906"/>
    </source>
</evidence>
<dbReference type="Pfam" id="PF05048">
    <property type="entry name" value="NosD"/>
    <property type="match status" value="2"/>
</dbReference>
<evidence type="ECO:0000256" key="3">
    <source>
        <dbReference type="ARBA" id="ARBA00022786"/>
    </source>
</evidence>
<feature type="domain" description="Carbohydrate-binding/sugar hydrolysis" evidence="4">
    <location>
        <begin position="47"/>
        <end position="194"/>
    </location>
</feature>
<evidence type="ECO:0000256" key="2">
    <source>
        <dbReference type="ARBA" id="ARBA00022737"/>
    </source>
</evidence>
<dbReference type="SUPFAM" id="SSF51126">
    <property type="entry name" value="Pectin lyase-like"/>
    <property type="match status" value="1"/>
</dbReference>
<dbReference type="SMART" id="SM00722">
    <property type="entry name" value="CASH"/>
    <property type="match status" value="1"/>
</dbReference>
<comment type="caution">
    <text evidence="5">The sequence shown here is derived from an EMBL/GenBank/DDBJ whole genome shotgun (WGS) entry which is preliminary data.</text>
</comment>
<dbReference type="InterPro" id="IPR026464">
    <property type="entry name" value="NosD_copper_fam"/>
</dbReference>